<evidence type="ECO:0000259" key="2">
    <source>
        <dbReference type="Pfam" id="PF06863"/>
    </source>
</evidence>
<evidence type="ECO:0000313" key="4">
    <source>
        <dbReference type="Proteomes" id="UP000181980"/>
    </source>
</evidence>
<dbReference type="Pfam" id="PF06742">
    <property type="entry name" value="DUF1214"/>
    <property type="match status" value="1"/>
</dbReference>
<dbReference type="Gene3D" id="2.60.120.600">
    <property type="entry name" value="Domain of unknown function DUF1214, C-terminal domain"/>
    <property type="match status" value="1"/>
</dbReference>
<dbReference type="EMBL" id="FNUC01000003">
    <property type="protein sequence ID" value="SEE83140.1"/>
    <property type="molecule type" value="Genomic_DNA"/>
</dbReference>
<evidence type="ECO:0000259" key="1">
    <source>
        <dbReference type="Pfam" id="PF06742"/>
    </source>
</evidence>
<name>A0A1H5M1R6_9ACTN</name>
<dbReference type="InterPro" id="IPR037049">
    <property type="entry name" value="DUF1214_C_sf"/>
</dbReference>
<dbReference type="PANTHER" id="PTHR36509:SF2">
    <property type="entry name" value="BLL3101 PROTEIN"/>
    <property type="match status" value="1"/>
</dbReference>
<evidence type="ECO:0008006" key="5">
    <source>
        <dbReference type="Google" id="ProtNLM"/>
    </source>
</evidence>
<protein>
    <recommendedName>
        <fullName evidence="5">Carboxylesterase</fullName>
    </recommendedName>
</protein>
<dbReference type="AlphaFoldDB" id="A0A1H5M1R6"/>
<keyword evidence="4" id="KW-1185">Reference proteome</keyword>
<dbReference type="InterPro" id="IPR010679">
    <property type="entry name" value="DUF1254"/>
</dbReference>
<evidence type="ECO:0000313" key="3">
    <source>
        <dbReference type="EMBL" id="SEE83140.1"/>
    </source>
</evidence>
<dbReference type="SUPFAM" id="SSF160935">
    <property type="entry name" value="VPA0735-like"/>
    <property type="match status" value="1"/>
</dbReference>
<proteinExistence type="predicted"/>
<gene>
    <name evidence="3" type="ORF">SAMN04488561_2885</name>
</gene>
<reference evidence="4" key="1">
    <citation type="submission" date="2016-10" db="EMBL/GenBank/DDBJ databases">
        <authorList>
            <person name="Varghese N."/>
            <person name="Submissions S."/>
        </authorList>
    </citation>
    <scope>NUCLEOTIDE SEQUENCE [LARGE SCALE GENOMIC DNA]</scope>
    <source>
        <strain evidence="4">DSM 45237</strain>
    </source>
</reference>
<feature type="domain" description="DUF1254" evidence="2">
    <location>
        <begin position="30"/>
        <end position="140"/>
    </location>
</feature>
<dbReference type="InterPro" id="IPR010621">
    <property type="entry name" value="DUF1214"/>
</dbReference>
<dbReference type="STRING" id="561176.SAMN04488561_2885"/>
<feature type="domain" description="DUF1214" evidence="1">
    <location>
        <begin position="217"/>
        <end position="298"/>
    </location>
</feature>
<dbReference type="RefSeq" id="WP_069113339.1">
    <property type="nucleotide sequence ID" value="NZ_FNUC01000003.1"/>
</dbReference>
<dbReference type="Pfam" id="PF06863">
    <property type="entry name" value="DUF1254"/>
    <property type="match status" value="1"/>
</dbReference>
<dbReference type="OrthoDB" id="40820at2"/>
<organism evidence="3 4">
    <name type="scientific">Jiangella alba</name>
    <dbReference type="NCBI Taxonomy" id="561176"/>
    <lineage>
        <taxon>Bacteria</taxon>
        <taxon>Bacillati</taxon>
        <taxon>Actinomycetota</taxon>
        <taxon>Actinomycetes</taxon>
        <taxon>Jiangellales</taxon>
        <taxon>Jiangellaceae</taxon>
        <taxon>Jiangella</taxon>
    </lineage>
</organism>
<sequence length="314" mass="33871">MDQTVVNVDNFVRAETERMFTAILRDSGGVNAWAHNRTPTPLDHQPVIRQNRDTLYSAVLADIGAGATLTLPDAGGRYLSAMPINQDGYVDDVFHGAGEHRLDQDRFGTRHVVVAVRALVDSTDPADVAEVNALQDRVRLDAGSAEPFVPPGYDEASFTATRDALLALARGVPSFDRSFGARGEVDPVRHLIGAAAGWGGLPDREAMYLNVDPGLPASGAYRLTVADVPVDGFWSISLYGADGYFPRDSGPVVSVNDRTARRDADGSVTVHFGGDPGRPNRLPLVDGWNYVVRLYRPRAEVLDGSWTFPVVTSG</sequence>
<dbReference type="Proteomes" id="UP000181980">
    <property type="component" value="Unassembled WGS sequence"/>
</dbReference>
<accession>A0A1H5M1R6</accession>
<dbReference type="PANTHER" id="PTHR36509">
    <property type="entry name" value="BLL3101 PROTEIN"/>
    <property type="match status" value="1"/>
</dbReference>